<evidence type="ECO:0000256" key="2">
    <source>
        <dbReference type="ARBA" id="ARBA00022448"/>
    </source>
</evidence>
<evidence type="ECO:0000256" key="7">
    <source>
        <dbReference type="ARBA" id="ARBA00023237"/>
    </source>
</evidence>
<dbReference type="KEGG" id="mros:EHO51_02690"/>
<feature type="domain" description="TonB-dependent receptor-like beta-barrel" evidence="12">
    <location>
        <begin position="297"/>
        <end position="731"/>
    </location>
</feature>
<keyword evidence="3 8" id="KW-1134">Transmembrane beta strand</keyword>
<feature type="signal peptide" evidence="11">
    <location>
        <begin position="1"/>
        <end position="25"/>
    </location>
</feature>
<evidence type="ECO:0000259" key="12">
    <source>
        <dbReference type="Pfam" id="PF00593"/>
    </source>
</evidence>
<comment type="subcellular location">
    <subcellularLocation>
        <location evidence="1 8">Cell outer membrane</location>
        <topology evidence="1 8">Multi-pass membrane protein</topology>
    </subcellularLocation>
</comment>
<feature type="domain" description="TonB-dependent receptor plug" evidence="13">
    <location>
        <begin position="89"/>
        <end position="192"/>
    </location>
</feature>
<dbReference type="GO" id="GO:0009279">
    <property type="term" value="C:cell outer membrane"/>
    <property type="evidence" value="ECO:0007669"/>
    <property type="project" value="UniProtKB-SubCell"/>
</dbReference>
<evidence type="ECO:0000259" key="13">
    <source>
        <dbReference type="Pfam" id="PF07715"/>
    </source>
</evidence>
<dbReference type="Gene3D" id="2.40.170.20">
    <property type="entry name" value="TonB-dependent receptor, beta-barrel domain"/>
    <property type="match status" value="1"/>
</dbReference>
<protein>
    <submittedName>
        <fullName evidence="14">TonB-dependent receptor</fullName>
    </submittedName>
</protein>
<dbReference type="PANTHER" id="PTHR30069:SF40">
    <property type="entry name" value="TONB-DEPENDENT RECEPTOR NMB0964-RELATED"/>
    <property type="match status" value="1"/>
</dbReference>
<evidence type="ECO:0000256" key="4">
    <source>
        <dbReference type="ARBA" id="ARBA00022692"/>
    </source>
</evidence>
<dbReference type="Pfam" id="PF07715">
    <property type="entry name" value="Plug"/>
    <property type="match status" value="1"/>
</dbReference>
<evidence type="ECO:0000313" key="14">
    <source>
        <dbReference type="EMBL" id="AZG75730.1"/>
    </source>
</evidence>
<evidence type="ECO:0000256" key="3">
    <source>
        <dbReference type="ARBA" id="ARBA00022452"/>
    </source>
</evidence>
<evidence type="ECO:0000256" key="11">
    <source>
        <dbReference type="SAM" id="SignalP"/>
    </source>
</evidence>
<keyword evidence="6 8" id="KW-0472">Membrane</keyword>
<dbReference type="InterPro" id="IPR012910">
    <property type="entry name" value="Plug_dom"/>
</dbReference>
<proteinExistence type="inferred from homology"/>
<dbReference type="RefSeq" id="WP_124737591.1">
    <property type="nucleotide sequence ID" value="NZ_CP034086.1"/>
</dbReference>
<keyword evidence="7 8" id="KW-0998">Cell outer membrane</keyword>
<dbReference type="PANTHER" id="PTHR30069">
    <property type="entry name" value="TONB-DEPENDENT OUTER MEMBRANE RECEPTOR"/>
    <property type="match status" value="1"/>
</dbReference>
<evidence type="ECO:0000256" key="9">
    <source>
        <dbReference type="RuleBase" id="RU003357"/>
    </source>
</evidence>
<keyword evidence="2 8" id="KW-0813">Transport</keyword>
<keyword evidence="4 8" id="KW-0812">Transmembrane</keyword>
<gene>
    <name evidence="14" type="ORF">EHO51_02690</name>
</gene>
<dbReference type="InterPro" id="IPR037066">
    <property type="entry name" value="Plug_dom_sf"/>
</dbReference>
<dbReference type="SUPFAM" id="SSF56935">
    <property type="entry name" value="Porins"/>
    <property type="match status" value="1"/>
</dbReference>
<dbReference type="GO" id="GO:0015344">
    <property type="term" value="F:siderophore uptake transmembrane transporter activity"/>
    <property type="evidence" value="ECO:0007669"/>
    <property type="project" value="TreeGrafter"/>
</dbReference>
<feature type="chain" id="PRO_5018264850" evidence="11">
    <location>
        <begin position="26"/>
        <end position="762"/>
    </location>
</feature>
<evidence type="ECO:0000256" key="10">
    <source>
        <dbReference type="SAM" id="MobiDB-lite"/>
    </source>
</evidence>
<dbReference type="InterPro" id="IPR000531">
    <property type="entry name" value="Beta-barrel_TonB"/>
</dbReference>
<name>A0A3G8M3Y2_9HYPH</name>
<dbReference type="PROSITE" id="PS52016">
    <property type="entry name" value="TONB_DEPENDENT_REC_3"/>
    <property type="match status" value="1"/>
</dbReference>
<keyword evidence="14" id="KW-0675">Receptor</keyword>
<evidence type="ECO:0000256" key="8">
    <source>
        <dbReference type="PROSITE-ProRule" id="PRU01360"/>
    </source>
</evidence>
<comment type="similarity">
    <text evidence="8 9">Belongs to the TonB-dependent receptor family.</text>
</comment>
<evidence type="ECO:0000313" key="15">
    <source>
        <dbReference type="Proteomes" id="UP000273982"/>
    </source>
</evidence>
<dbReference type="InterPro" id="IPR036942">
    <property type="entry name" value="Beta-barrel_TonB_sf"/>
</dbReference>
<keyword evidence="11" id="KW-0732">Signal</keyword>
<sequence>MRKSVLVGAAAGGAVVGIFSSVASALAQQALPPIEVGSVSPIKRAKIVSAPQTPPAPGGRNRSVAGPSGAEPREPAVAPQGVLPIVADQFATVTVVTNEELRRSPGATLGDVLFAKPGVTGSTFAPGAASRPIVRGLDNYRVRIQENGVSNSGVSELGEDHAVPLDPVAASQVEVVRGPATLRWGSQAIGGVVNVENNRIPTALPCRLAFIPTAETEGCSVIETRGAVMTVDNGLENATLLDVGRGNVAFHMDVHGRRSSDYLIPGYPYLFLPDPPPPVFGRQPNSSMRSAGGSVGGSYFFDGGFVGVAVTQFNSRYRIPGIEPTETNTRIELRQTRVTTKGEFRPQSAYIEAVRFWAGLTDYKHHELANEGGFDGVQQTFTNKDLEARVETQLRPVDLSFATLTSAFGVQGMHQILTSPGREGGLFDPNRTRSVAGYWFNEFRLTDTSRMQLAGRIEHATVSGAFPELLVSGAFPEPLADPALQVARMRNFTPKSGAFGFLQDLPQGVVASLTAQYVERAPRAPELFSRGIHEATGTFDIGNPNLRIEGAKTIEIGLRRPVGPFRFEATAYLTRFDGFIFRNLTGAVCEEDIASCALEGEGDLREAIYSQRNALFRGGEFQSQLDVAPLAGGVFGAEQQFDVVRATFVGGGNVPRIPPVRLGGGLFWRDSNWLLRINFLHAFAQRNIDLTNETPTKGYNLLKAEISYRMLLDPGDPLSRELRLGLVGDNLLNEDIRNSVSFRKDEVLLPGANLRFFANARF</sequence>
<dbReference type="AlphaFoldDB" id="A0A3G8M3Y2"/>
<reference evidence="14 15" key="1">
    <citation type="submission" date="2018-11" db="EMBL/GenBank/DDBJ databases">
        <title>Genome squencing of methanotrophic bacteria isolated from alkaline groundwater in Korea.</title>
        <authorList>
            <person name="Nguyen L.N."/>
        </authorList>
    </citation>
    <scope>NUCLEOTIDE SEQUENCE [LARGE SCALE GENOMIC DNA]</scope>
    <source>
        <strain evidence="14 15">GW6</strain>
    </source>
</reference>
<dbReference type="EMBL" id="CP034086">
    <property type="protein sequence ID" value="AZG75730.1"/>
    <property type="molecule type" value="Genomic_DNA"/>
</dbReference>
<dbReference type="Gene3D" id="2.170.130.10">
    <property type="entry name" value="TonB-dependent receptor, plug domain"/>
    <property type="match status" value="1"/>
</dbReference>
<dbReference type="InterPro" id="IPR039426">
    <property type="entry name" value="TonB-dep_rcpt-like"/>
</dbReference>
<evidence type="ECO:0000256" key="5">
    <source>
        <dbReference type="ARBA" id="ARBA00023077"/>
    </source>
</evidence>
<evidence type="ECO:0000256" key="1">
    <source>
        <dbReference type="ARBA" id="ARBA00004571"/>
    </source>
</evidence>
<accession>A0A3G8M3Y2</accession>
<dbReference type="Pfam" id="PF00593">
    <property type="entry name" value="TonB_dep_Rec_b-barrel"/>
    <property type="match status" value="1"/>
</dbReference>
<evidence type="ECO:0000256" key="6">
    <source>
        <dbReference type="ARBA" id="ARBA00023136"/>
    </source>
</evidence>
<feature type="region of interest" description="Disordered" evidence="10">
    <location>
        <begin position="49"/>
        <end position="76"/>
    </location>
</feature>
<dbReference type="Proteomes" id="UP000273982">
    <property type="component" value="Chromosome"/>
</dbReference>
<organism evidence="14 15">
    <name type="scientific">Methylocystis rosea</name>
    <dbReference type="NCBI Taxonomy" id="173366"/>
    <lineage>
        <taxon>Bacteria</taxon>
        <taxon>Pseudomonadati</taxon>
        <taxon>Pseudomonadota</taxon>
        <taxon>Alphaproteobacteria</taxon>
        <taxon>Hyphomicrobiales</taxon>
        <taxon>Methylocystaceae</taxon>
        <taxon>Methylocystis</taxon>
    </lineage>
</organism>
<dbReference type="GO" id="GO:0044718">
    <property type="term" value="P:siderophore transmembrane transport"/>
    <property type="evidence" value="ECO:0007669"/>
    <property type="project" value="TreeGrafter"/>
</dbReference>
<keyword evidence="5 9" id="KW-0798">TonB box</keyword>